<proteinExistence type="predicted"/>
<dbReference type="Proteomes" id="UP000024559">
    <property type="component" value="Chromosome"/>
</dbReference>
<dbReference type="InterPro" id="IPR044929">
    <property type="entry name" value="DNA/RNA_non-sp_Endonuclease_sf"/>
</dbReference>
<gene>
    <name evidence="1" type="ORF">X841_04470</name>
</gene>
<name>A0A0E2Q3J0_STRTR</name>
<evidence type="ECO:0000313" key="1">
    <source>
        <dbReference type="EMBL" id="ETW90315.1"/>
    </source>
</evidence>
<dbReference type="RefSeq" id="WP_084828701.1">
    <property type="nucleotide sequence ID" value="NZ_CM002372.1"/>
</dbReference>
<comment type="caution">
    <text evidence="1">The sequence shown here is derived from an EMBL/GenBank/DDBJ whole genome shotgun (WGS) entry which is preliminary data.</text>
</comment>
<dbReference type="PATRIC" id="fig|1433289.7.peg.897"/>
<dbReference type="AlphaFoldDB" id="A0A0E2Q3J0"/>
<dbReference type="EMBL" id="AZJT01000034">
    <property type="protein sequence ID" value="ETW90315.1"/>
    <property type="molecule type" value="Genomic_DNA"/>
</dbReference>
<reference evidence="2" key="1">
    <citation type="submission" date="2013-12" db="EMBL/GenBank/DDBJ databases">
        <title>Genome sequences of Streptococcus thermophilus strains MTH17CL396 and M17PTZA496 isolated from Fontina cheese in Valle d'Aosta region (Italy).</title>
        <authorList>
            <person name="Treu L."/>
            <person name="Giacomini A."/>
            <person name="Corich V."/>
            <person name="Vendramin V."/>
            <person name="Bovo B."/>
        </authorList>
    </citation>
    <scope>NUCLEOTIDE SEQUENCE [LARGE SCALE GENOMIC DNA]</scope>
    <source>
        <strain evidence="2">M17PTZA496</strain>
    </source>
</reference>
<protein>
    <submittedName>
        <fullName evidence="1">DNA-entry nuclease</fullName>
    </submittedName>
</protein>
<dbReference type="Gene3D" id="3.40.570.10">
    <property type="entry name" value="Extracellular Endonuclease, subunit A"/>
    <property type="match status" value="1"/>
</dbReference>
<evidence type="ECO:0000313" key="2">
    <source>
        <dbReference type="Proteomes" id="UP000024559"/>
    </source>
</evidence>
<accession>A0A0E2Q3J0</accession>
<organism evidence="1 2">
    <name type="scientific">Streptococcus thermophilus M17PTZA496</name>
    <dbReference type="NCBI Taxonomy" id="1433289"/>
    <lineage>
        <taxon>Bacteria</taxon>
        <taxon>Bacillati</taxon>
        <taxon>Bacillota</taxon>
        <taxon>Bacilli</taxon>
        <taxon>Lactobacillales</taxon>
        <taxon>Streptococcaceae</taxon>
        <taxon>Streptococcus</taxon>
    </lineage>
</organism>
<dbReference type="HOGENOM" id="CLU_1189392_0_0_9"/>
<sequence>MSQFPKEELFADFFTDDMLKELGVESEKELKYCMGSFVMDNSINKEYFSNLDIGHPKNFDTNDNLPTGGNGIISIKTIEGRGPKGTSPFKKTGFDAGHILGRQLFKGTRFNTSKKNNKNIYKQTKWSNQGNHHTAKWGHNQSYFENFIVYQIENKTPDAVVKYRADLIYCNSEEKIPRGIHIRSSCEQNEELNFNVFVPNVEIEGCIDYNNNNLEIVK</sequence>